<dbReference type="InterPro" id="IPR029045">
    <property type="entry name" value="ClpP/crotonase-like_dom_sf"/>
</dbReference>
<evidence type="ECO:0000313" key="6">
    <source>
        <dbReference type="Proteomes" id="UP000249757"/>
    </source>
</evidence>
<dbReference type="PANTHER" id="PTHR37049">
    <property type="entry name" value="PEPTIDASE S41 FAMILY PROTEIN"/>
    <property type="match status" value="1"/>
</dbReference>
<dbReference type="PANTHER" id="PTHR37049:SF4">
    <property type="entry name" value="RHODANESE DOMAIN-CONTAINING PROTEIN"/>
    <property type="match status" value="1"/>
</dbReference>
<dbReference type="OrthoDB" id="27214at2759"/>
<dbReference type="InterPro" id="IPR052766">
    <property type="entry name" value="S41A_metabolite_peptidase"/>
</dbReference>
<protein>
    <recommendedName>
        <fullName evidence="2">CPAF-like PDZ domain-containing protein</fullName>
    </recommendedName>
</protein>
<name>A0A2W1G6I8_9PLEO</name>
<proteinExistence type="predicted"/>
<dbReference type="InterPro" id="IPR056186">
    <property type="entry name" value="PDZ_CPAF-rel"/>
</dbReference>
<feature type="chain" id="PRO_5042701193" description="CPAF-like PDZ domain-containing protein" evidence="1">
    <location>
        <begin position="20"/>
        <end position="709"/>
    </location>
</feature>
<evidence type="ECO:0000313" key="4">
    <source>
        <dbReference type="EMBL" id="KAI1511233.1"/>
    </source>
</evidence>
<evidence type="ECO:0000313" key="5">
    <source>
        <dbReference type="Proteomes" id="UP000245464"/>
    </source>
</evidence>
<feature type="signal peptide" evidence="1">
    <location>
        <begin position="1"/>
        <end position="19"/>
    </location>
</feature>
<feature type="domain" description="CPAF-like PDZ" evidence="2">
    <location>
        <begin position="166"/>
        <end position="289"/>
    </location>
</feature>
<reference evidence="6" key="4">
    <citation type="journal article" date="2022" name="Microb. Genom.">
        <title>A global pangenome for the wheat fungal pathogen Pyrenophora tritici-repentis and prediction of effector protein structural homology.</title>
        <authorList>
            <person name="Moolhuijzen P.M."/>
            <person name="See P.T."/>
            <person name="Shi G."/>
            <person name="Powell H.R."/>
            <person name="Cockram J."/>
            <person name="Jorgensen L.N."/>
            <person name="Benslimane H."/>
            <person name="Strelkov S.E."/>
            <person name="Turner J."/>
            <person name="Liu Z."/>
            <person name="Moffat C.S."/>
        </authorList>
    </citation>
    <scope>NUCLEOTIDE SEQUENCE [LARGE SCALE GENOMIC DNA]</scope>
</reference>
<reference evidence="4" key="2">
    <citation type="submission" date="2021-05" db="EMBL/GenBank/DDBJ databases">
        <authorList>
            <person name="Moolhuijzen P.M."/>
            <person name="Moffat C.S."/>
        </authorList>
    </citation>
    <scope>NUCLEOTIDE SEQUENCE</scope>
    <source>
        <strain evidence="4">86-124</strain>
    </source>
</reference>
<sequence>MGPFAKIVAGLSLATSALSSPELLRYLPPPPELMSEACGQISSSIAAGNATENHYPTVPAQLAFDCLASVPFNQSAALRLVDGLLPYMKWQSNLAWIKDPPEEYTNKIQPPYDVLKQLTWMRTRIFEGGNAYTSEYEFAMQLYIIFQNARDSNLNYVPDVLGTIFEFGRPVSLVSVSKDGQSVPEPYVYSDVLAEAHGAKFTPSPITHINDVVANVSLTKLANFGNFQDQDALWNDLFYQPAAASTGTAKGLGAFADPKYVFPGATTHLKFANGSEATYNNFAKVLVPFWANVTDGSTLYNNWFDCTQRGRQLPKPTVVGPFDAPGYPNPVIRQKDNAVGGYYLEGVHSDTAVLSIPTFGNKYTQPEVQDTVTKFLTQAKADGKKRLLIDFQSNNDPNGATLLAYDLYELLFPKNKDQPLLERYRAFESIRVLSNATAGVSKQFPRVLESKDNATQVLNTNIFSSSLDYHTDLDVNGQPFPSWQAKFGPGAKQKGDEFSNLFRMNFDDVLVTQPFTNSSVSVHGYGSRKNWTGTQLFDAKNIAVITDGTCGGACAVASQMLRSRQGVHFLTVGGRAAEGPMQHIGSTRGTYSYALSYIQQIVIYMVTGDDDPVRMNSTELNQYWNNMPLDRVALGTAATINFKDAIADGDVETQTPLQFTYEQSDCRMLYTKEMIVNVTALWDAAADATFGREGEYTNHCFYGLNRDHA</sequence>
<reference evidence="4" key="3">
    <citation type="journal article" date="2022" name="bioRxiv">
        <title>A global pangenome for the wheat fungal pathogen Pyrenophora tritici-repentis and prediction of effector protein structural homology.</title>
        <authorList>
            <person name="Moolhuijzen P."/>
            <person name="See P.T."/>
            <person name="Shi G."/>
            <person name="Powell H.R."/>
            <person name="Cockram J."/>
            <person name="Jorgensen L.N."/>
            <person name="Benslimane H."/>
            <person name="Strelkov S.E."/>
            <person name="Turner J."/>
            <person name="Liu Z."/>
            <person name="Moffat C.S."/>
        </authorList>
    </citation>
    <scope>NUCLEOTIDE SEQUENCE</scope>
    <source>
        <strain evidence="4">86-124</strain>
    </source>
</reference>
<gene>
    <name evidence="4" type="ORF">Ptr86124_009637</name>
    <name evidence="3" type="ORF">PtrM4_041000</name>
</gene>
<dbReference type="EMBL" id="NQIK02000010">
    <property type="protein sequence ID" value="KAF7564666.1"/>
    <property type="molecule type" value="Genomic_DNA"/>
</dbReference>
<keyword evidence="1" id="KW-0732">Signal</keyword>
<comment type="caution">
    <text evidence="3">The sequence shown here is derived from an EMBL/GenBank/DDBJ whole genome shotgun (WGS) entry which is preliminary data.</text>
</comment>
<organism evidence="3 5">
    <name type="scientific">Pyrenophora tritici-repentis</name>
    <dbReference type="NCBI Taxonomy" id="45151"/>
    <lineage>
        <taxon>Eukaryota</taxon>
        <taxon>Fungi</taxon>
        <taxon>Dikarya</taxon>
        <taxon>Ascomycota</taxon>
        <taxon>Pezizomycotina</taxon>
        <taxon>Dothideomycetes</taxon>
        <taxon>Pleosporomycetidae</taxon>
        <taxon>Pleosporales</taxon>
        <taxon>Pleosporineae</taxon>
        <taxon>Pleosporaceae</taxon>
        <taxon>Pyrenophora</taxon>
    </lineage>
</organism>
<dbReference type="AlphaFoldDB" id="A0A2W1G6I8"/>
<dbReference type="SUPFAM" id="SSF52096">
    <property type="entry name" value="ClpP/crotonase"/>
    <property type="match status" value="1"/>
</dbReference>
<evidence type="ECO:0000313" key="3">
    <source>
        <dbReference type="EMBL" id="KAF7564666.1"/>
    </source>
</evidence>
<evidence type="ECO:0000256" key="1">
    <source>
        <dbReference type="SAM" id="SignalP"/>
    </source>
</evidence>
<evidence type="ECO:0000259" key="2">
    <source>
        <dbReference type="Pfam" id="PF23658"/>
    </source>
</evidence>
<keyword evidence="6" id="KW-1185">Reference proteome</keyword>
<dbReference type="Proteomes" id="UP000245464">
    <property type="component" value="Chromosome 10"/>
</dbReference>
<dbReference type="Pfam" id="PF23658">
    <property type="entry name" value="PDZ_CPAF_rel"/>
    <property type="match status" value="1"/>
</dbReference>
<dbReference type="OMA" id="ATEPCAQ"/>
<dbReference type="Proteomes" id="UP000249757">
    <property type="component" value="Unassembled WGS sequence"/>
</dbReference>
<accession>A0A2W1G6I8</accession>
<dbReference type="EMBL" id="NRDI02000014">
    <property type="protein sequence ID" value="KAI1511233.1"/>
    <property type="molecule type" value="Genomic_DNA"/>
</dbReference>
<reference evidence="3" key="1">
    <citation type="journal article" date="2018" name="BMC Genomics">
        <title>Comparative genomics of the wheat fungal pathogen Pyrenophora tritici-repentis reveals chromosomal variations and genome plasticity.</title>
        <authorList>
            <person name="Moolhuijzen P."/>
            <person name="See P.T."/>
            <person name="Hane J.K."/>
            <person name="Shi G."/>
            <person name="Liu Z."/>
            <person name="Oliver R.P."/>
            <person name="Moffat C.S."/>
        </authorList>
    </citation>
    <scope>NUCLEOTIDE SEQUENCE [LARGE SCALE GENOMIC DNA]</scope>
    <source>
        <strain evidence="3">M4</strain>
    </source>
</reference>